<evidence type="ECO:0000313" key="2">
    <source>
        <dbReference type="Proteomes" id="UP000070589"/>
    </source>
</evidence>
<sequence length="82" mass="9771">MENLIIIGFQLIRRKEKMAFYRINWKEDCECREAEYLGEDGGGNDYYKCKDCDAVIIRAQDWGKIEEGRDMEKMEKEPKTPE</sequence>
<dbReference type="EMBL" id="LHXL01000004">
    <property type="protein sequence ID" value="KXA90509.1"/>
    <property type="molecule type" value="Genomic_DNA"/>
</dbReference>
<dbReference type="Proteomes" id="UP000070589">
    <property type="component" value="Unassembled WGS sequence"/>
</dbReference>
<comment type="caution">
    <text evidence="1">The sequence shown here is derived from an EMBL/GenBank/DDBJ whole genome shotgun (WGS) entry which is preliminary data.</text>
</comment>
<keyword evidence="2" id="KW-1185">Reference proteome</keyword>
<name>A0A133U8K7_9EURY</name>
<accession>A0A133U8K7</accession>
<gene>
    <name evidence="1" type="ORF">AKJ62_00610</name>
</gene>
<evidence type="ECO:0000313" key="1">
    <source>
        <dbReference type="EMBL" id="KXA90509.1"/>
    </source>
</evidence>
<reference evidence="1 2" key="1">
    <citation type="journal article" date="2016" name="Sci. Rep.">
        <title>Metabolic traits of an uncultured archaeal lineage -MSBL1- from brine pools of the Red Sea.</title>
        <authorList>
            <person name="Mwirichia R."/>
            <person name="Alam I."/>
            <person name="Rashid M."/>
            <person name="Vinu M."/>
            <person name="Ba-Alawi W."/>
            <person name="Anthony Kamau A."/>
            <person name="Kamanda Ngugi D."/>
            <person name="Goker M."/>
            <person name="Klenk H.P."/>
            <person name="Bajic V."/>
            <person name="Stingl U."/>
        </authorList>
    </citation>
    <scope>NUCLEOTIDE SEQUENCE [LARGE SCALE GENOMIC DNA]</scope>
    <source>
        <strain evidence="1">SCGC-AAA259D14</strain>
    </source>
</reference>
<organism evidence="1 2">
    <name type="scientific">candidate division MSBL1 archaeon SCGC-AAA259D14</name>
    <dbReference type="NCBI Taxonomy" id="1698261"/>
    <lineage>
        <taxon>Archaea</taxon>
        <taxon>Methanobacteriati</taxon>
        <taxon>Methanobacteriota</taxon>
        <taxon>candidate division MSBL1</taxon>
    </lineage>
</organism>
<proteinExistence type="predicted"/>
<dbReference type="AlphaFoldDB" id="A0A133U8K7"/>
<protein>
    <submittedName>
        <fullName evidence="1">Uncharacterized protein</fullName>
    </submittedName>
</protein>